<dbReference type="InterPro" id="IPR013424">
    <property type="entry name" value="Ice-binding_C"/>
</dbReference>
<evidence type="ECO:0000259" key="2">
    <source>
        <dbReference type="Pfam" id="PF07589"/>
    </source>
</evidence>
<dbReference type="Proteomes" id="UP000326837">
    <property type="component" value="Chromosome"/>
</dbReference>
<dbReference type="AlphaFoldDB" id="A0A5K7XFX3"/>
<dbReference type="Pfam" id="PF07589">
    <property type="entry name" value="PEP-CTERM"/>
    <property type="match status" value="1"/>
</dbReference>
<reference evidence="4" key="1">
    <citation type="submission" date="2019-10" db="EMBL/GenBank/DDBJ databases">
        <title>Lacipirellula parvula gen. nov., sp. nov., representing a lineage of planctomycetes widespread in freshwater anoxic habitats, and description of the family Lacipirellulaceae.</title>
        <authorList>
            <person name="Dedysh S.N."/>
            <person name="Kulichevskaya I.S."/>
            <person name="Beletsky A.V."/>
            <person name="Rakitin A.L."/>
            <person name="Mardanov A.V."/>
            <person name="Ivanova A.A."/>
            <person name="Saltykova V.X."/>
            <person name="Rijpstra W.I.C."/>
            <person name="Sinninghe Damste J.S."/>
            <person name="Ravin N.V."/>
        </authorList>
    </citation>
    <scope>NUCLEOTIDE SEQUENCE [LARGE SCALE GENOMIC DNA]</scope>
    <source>
        <strain evidence="4">PX69</strain>
    </source>
</reference>
<organism evidence="3 4">
    <name type="scientific">Lacipirellula parvula</name>
    <dbReference type="NCBI Taxonomy" id="2650471"/>
    <lineage>
        <taxon>Bacteria</taxon>
        <taxon>Pseudomonadati</taxon>
        <taxon>Planctomycetota</taxon>
        <taxon>Planctomycetia</taxon>
        <taxon>Pirellulales</taxon>
        <taxon>Lacipirellulaceae</taxon>
        <taxon>Lacipirellula</taxon>
    </lineage>
</organism>
<sequence length="197" mass="20313">MKQFVSRALLAGALACLPAIATAANYDESVNGDISGVPAAPTTIAFTEGANVIKGTAGTPADYDVISFTIPDGHQLSSLYLDAYSNLGYQSFVGLQNSATWTTGLGNLVVGETLMGYALYDAGLVGTNLLADMGVNGAGFGSGFTPPLPSGAYSFLIQDTTSPFSYQFTFNVTAVPEPATIGLAALGLLAIARIRRR</sequence>
<feature type="signal peptide" evidence="1">
    <location>
        <begin position="1"/>
        <end position="23"/>
    </location>
</feature>
<dbReference type="KEGG" id="lpav:PLANPX_5366"/>
<keyword evidence="4" id="KW-1185">Reference proteome</keyword>
<feature type="domain" description="Ice-binding protein C-terminal" evidence="2">
    <location>
        <begin position="174"/>
        <end position="196"/>
    </location>
</feature>
<gene>
    <name evidence="3" type="ORF">PLANPX_5366</name>
</gene>
<feature type="chain" id="PRO_5025072849" description="Ice-binding protein C-terminal domain-containing protein" evidence="1">
    <location>
        <begin position="24"/>
        <end position="197"/>
    </location>
</feature>
<keyword evidence="1" id="KW-0732">Signal</keyword>
<name>A0A5K7XFX3_9BACT</name>
<evidence type="ECO:0000256" key="1">
    <source>
        <dbReference type="SAM" id="SignalP"/>
    </source>
</evidence>
<accession>A0A5K7XFX3</accession>
<evidence type="ECO:0000313" key="4">
    <source>
        <dbReference type="Proteomes" id="UP000326837"/>
    </source>
</evidence>
<evidence type="ECO:0000313" key="3">
    <source>
        <dbReference type="EMBL" id="BBO35754.1"/>
    </source>
</evidence>
<dbReference type="EMBL" id="AP021861">
    <property type="protein sequence ID" value="BBO35754.1"/>
    <property type="molecule type" value="Genomic_DNA"/>
</dbReference>
<proteinExistence type="predicted"/>
<protein>
    <recommendedName>
        <fullName evidence="2">Ice-binding protein C-terminal domain-containing protein</fullName>
    </recommendedName>
</protein>